<evidence type="ECO:0000313" key="3">
    <source>
        <dbReference type="WBParaSite" id="SSLN_0001449401-mRNA-1"/>
    </source>
</evidence>
<protein>
    <submittedName>
        <fullName evidence="3">RES domain-containing protein</fullName>
    </submittedName>
</protein>
<evidence type="ECO:0000313" key="1">
    <source>
        <dbReference type="EMBL" id="VDM00348.1"/>
    </source>
</evidence>
<accession>A0A183TBW4</accession>
<evidence type="ECO:0000313" key="2">
    <source>
        <dbReference type="Proteomes" id="UP000275846"/>
    </source>
</evidence>
<gene>
    <name evidence="1" type="ORF">SSLN_LOCUS13962</name>
</gene>
<keyword evidence="2" id="KW-1185">Reference proteome</keyword>
<dbReference type="EMBL" id="UYSU01038522">
    <property type="protein sequence ID" value="VDM00348.1"/>
    <property type="molecule type" value="Genomic_DNA"/>
</dbReference>
<proteinExistence type="predicted"/>
<dbReference type="Proteomes" id="UP000275846">
    <property type="component" value="Unassembled WGS sequence"/>
</dbReference>
<reference evidence="1 2" key="2">
    <citation type="submission" date="2018-11" db="EMBL/GenBank/DDBJ databases">
        <authorList>
            <consortium name="Pathogen Informatics"/>
        </authorList>
    </citation>
    <scope>NUCLEOTIDE SEQUENCE [LARGE SCALE GENOMIC DNA]</scope>
    <source>
        <strain evidence="1 2">NST_G2</strain>
    </source>
</reference>
<dbReference type="WBParaSite" id="SSLN_0001449401-mRNA-1">
    <property type="protein sequence ID" value="SSLN_0001449401-mRNA-1"/>
    <property type="gene ID" value="SSLN_0001449401"/>
</dbReference>
<organism evidence="3">
    <name type="scientific">Schistocephalus solidus</name>
    <name type="common">Tapeworm</name>
    <dbReference type="NCBI Taxonomy" id="70667"/>
    <lineage>
        <taxon>Eukaryota</taxon>
        <taxon>Metazoa</taxon>
        <taxon>Spiralia</taxon>
        <taxon>Lophotrochozoa</taxon>
        <taxon>Platyhelminthes</taxon>
        <taxon>Cestoda</taxon>
        <taxon>Eucestoda</taxon>
        <taxon>Diphyllobothriidea</taxon>
        <taxon>Diphyllobothriidae</taxon>
        <taxon>Schistocephalus</taxon>
    </lineage>
</organism>
<sequence>MWEWAHWLTCCHSPLRAPQHDLALITHTPGFTKAGDMKEPSPSDSQSTAQPLITHREYAELTMWSARGMHAEDSGLLPEFHVRDPVLLSQLQYSPEAAEMEAIQISRLVQVDGLGLRFVKECRQDDDLVHLQFGVQVTSLAIAHGGLQPAEGLTSFGDPLGNFVIGSRFA</sequence>
<name>A0A183TBW4_SCHSO</name>
<reference evidence="3" key="1">
    <citation type="submission" date="2016-06" db="UniProtKB">
        <authorList>
            <consortium name="WormBaseParasite"/>
        </authorList>
    </citation>
    <scope>IDENTIFICATION</scope>
</reference>
<dbReference type="AlphaFoldDB" id="A0A183TBW4"/>